<dbReference type="OrthoDB" id="2519291at2759"/>
<proteinExistence type="inferred from homology"/>
<accession>A0A3M7MBW9</accession>
<dbReference type="SUPFAM" id="SSF54909">
    <property type="entry name" value="Dimeric alpha+beta barrel"/>
    <property type="match status" value="1"/>
</dbReference>
<comment type="similarity">
    <text evidence="1">Belongs to the tpcK family.</text>
</comment>
<dbReference type="Pfam" id="PF07110">
    <property type="entry name" value="EthD"/>
    <property type="match status" value="1"/>
</dbReference>
<dbReference type="InterPro" id="IPR011008">
    <property type="entry name" value="Dimeric_a/b-barrel"/>
</dbReference>
<evidence type="ECO:0000313" key="3">
    <source>
        <dbReference type="EMBL" id="RMZ71854.1"/>
    </source>
</evidence>
<gene>
    <name evidence="3" type="ORF">GMOD_00009200</name>
</gene>
<dbReference type="GO" id="GO:0016491">
    <property type="term" value="F:oxidoreductase activity"/>
    <property type="evidence" value="ECO:0007669"/>
    <property type="project" value="InterPro"/>
</dbReference>
<dbReference type="Proteomes" id="UP000265663">
    <property type="component" value="Unassembled WGS sequence"/>
</dbReference>
<dbReference type="EMBL" id="KE747828">
    <property type="protein sequence ID" value="RMZ71854.1"/>
    <property type="molecule type" value="Genomic_DNA"/>
</dbReference>
<protein>
    <submittedName>
        <fullName evidence="3">Dimeric alpha-beta barrel</fullName>
    </submittedName>
</protein>
<organism evidence="3 4">
    <name type="scientific">Pyrenophora seminiperda CCB06</name>
    <dbReference type="NCBI Taxonomy" id="1302712"/>
    <lineage>
        <taxon>Eukaryota</taxon>
        <taxon>Fungi</taxon>
        <taxon>Dikarya</taxon>
        <taxon>Ascomycota</taxon>
        <taxon>Pezizomycotina</taxon>
        <taxon>Dothideomycetes</taxon>
        <taxon>Pleosporomycetidae</taxon>
        <taxon>Pleosporales</taxon>
        <taxon>Pleosporineae</taxon>
        <taxon>Pleosporaceae</taxon>
        <taxon>Pyrenophora</taxon>
    </lineage>
</organism>
<name>A0A3M7MBW9_9PLEO</name>
<evidence type="ECO:0000313" key="4">
    <source>
        <dbReference type="Proteomes" id="UP000265663"/>
    </source>
</evidence>
<keyword evidence="4" id="KW-1185">Reference proteome</keyword>
<sequence>MAISILAFYVRDPKTTPEEFQDYMENHHWPLIKEVFGAEAPLSCTIRYVVRVKTGAGDRLGAPTSSQRRADPNAPVVLVGEPSDLEWDAMSELMFRDELHVQQCLSTLNSPEGQRLKEDEEQFTVPEKLRVVVMGGTGTTMQLS</sequence>
<reference evidence="3 4" key="1">
    <citation type="journal article" date="2014" name="PLoS ONE">
        <title>De novo Genome Assembly of the Fungal Plant Pathogen Pyrenophora semeniperda.</title>
        <authorList>
            <person name="Soliai M.M."/>
            <person name="Meyer S.E."/>
            <person name="Udall J.A."/>
            <person name="Elzinga D.E."/>
            <person name="Hermansen R.A."/>
            <person name="Bodily P.M."/>
            <person name="Hart A.A."/>
            <person name="Coleman C.E."/>
        </authorList>
    </citation>
    <scope>NUCLEOTIDE SEQUENCE [LARGE SCALE GENOMIC DNA]</scope>
    <source>
        <strain evidence="3 4">CCB06</strain>
        <tissue evidence="3">Mycelium</tissue>
    </source>
</reference>
<evidence type="ECO:0000259" key="2">
    <source>
        <dbReference type="Pfam" id="PF07110"/>
    </source>
</evidence>
<dbReference type="InterPro" id="IPR009799">
    <property type="entry name" value="EthD_dom"/>
</dbReference>
<dbReference type="AlphaFoldDB" id="A0A3M7MBW9"/>
<feature type="domain" description="EthD" evidence="2">
    <location>
        <begin position="13"/>
        <end position="125"/>
    </location>
</feature>
<evidence type="ECO:0000256" key="1">
    <source>
        <dbReference type="ARBA" id="ARBA00005986"/>
    </source>
</evidence>
<dbReference type="Gene3D" id="3.30.70.100">
    <property type="match status" value="1"/>
</dbReference>